<dbReference type="PANTHER" id="PTHR43394:SF1">
    <property type="entry name" value="ATP-BINDING CASSETTE SUB-FAMILY B MEMBER 10, MITOCHONDRIAL"/>
    <property type="match status" value="1"/>
</dbReference>
<keyword evidence="8 9" id="KW-0472">Membrane</keyword>
<evidence type="ECO:0000256" key="2">
    <source>
        <dbReference type="ARBA" id="ARBA00022448"/>
    </source>
</evidence>
<keyword evidence="5" id="KW-0547">Nucleotide-binding</keyword>
<accession>A0A2S7N129</accession>
<name>A0A2S7N129_9BACI</name>
<comment type="caution">
    <text evidence="12">The sequence shown here is derived from an EMBL/GenBank/DDBJ whole genome shotgun (WGS) entry which is preliminary data.</text>
</comment>
<feature type="transmembrane region" description="Helical" evidence="9">
    <location>
        <begin position="54"/>
        <end position="74"/>
    </location>
</feature>
<dbReference type="GO" id="GO:0005886">
    <property type="term" value="C:plasma membrane"/>
    <property type="evidence" value="ECO:0007669"/>
    <property type="project" value="UniProtKB-SubCell"/>
</dbReference>
<dbReference type="InterPro" id="IPR027417">
    <property type="entry name" value="P-loop_NTPase"/>
</dbReference>
<dbReference type="FunFam" id="3.40.50.300:FF:000221">
    <property type="entry name" value="Multidrug ABC transporter ATP-binding protein"/>
    <property type="match status" value="1"/>
</dbReference>
<feature type="domain" description="ABC transmembrane type-1" evidence="11">
    <location>
        <begin position="19"/>
        <end position="301"/>
    </location>
</feature>
<sequence length="584" mass="64133">MKSVAGLFKYFQPYRFIVLLGPLFMCLEVGMDLIQPTIMQKIIDNGIASEDNGYVLWMGLFMFGAALLGLIGGIGSSIFSTRAAVHFATDLRKDVFRKIDYFSGPNMDKFGAGKLITIMTNDITAVQQAAMMTLRIFVRGPIMFIGSIVIVYLTARELFSILLVIVPILVILIILFTIKAGSLFGLVQKAIDRVNTKTQEHLAGVRVVKAYGTEEYEMKQFSQVNENLTKVNIRADLTIMGLMPILQFIVNMGIVFAVWLGAIKLDGGSMEVGVIIAFVNYLTIILNSLMTSSSVLMQITRAFPSAGRIKDVLDTKEDMVEAEMPVSIPRRKGEIEFKNVSFSYSRNGEHVLSNVSVHVKAGETLGIIGATGSGKSTFAKLIPRLYDVEEGQILLNSTDIRELSFEELRDSIGFITQKNMLFSGAIQNNIKMGKSDASEEEMLSALADAQALPFVRNLDGMLDYELTQGATNLSGGQRQRLSIARALVRKPAILVIDDATSAVDAISEANIQAALKKHYAESTKIIISSKISSVKEANQILVLDDGKEAGLGTHKELLESNELYQEICRIQGIKEGETYGSARK</sequence>
<evidence type="ECO:0000259" key="11">
    <source>
        <dbReference type="PROSITE" id="PS50929"/>
    </source>
</evidence>
<evidence type="ECO:0000313" key="13">
    <source>
        <dbReference type="Proteomes" id="UP000239663"/>
    </source>
</evidence>
<dbReference type="RefSeq" id="WP_104849066.1">
    <property type="nucleotide sequence ID" value="NZ_PKOZ01000003.1"/>
</dbReference>
<dbReference type="InterPro" id="IPR036640">
    <property type="entry name" value="ABC1_TM_sf"/>
</dbReference>
<feature type="transmembrane region" description="Helical" evidence="9">
    <location>
        <begin position="16"/>
        <end position="34"/>
    </location>
</feature>
<dbReference type="GO" id="GO:0015421">
    <property type="term" value="F:ABC-type oligopeptide transporter activity"/>
    <property type="evidence" value="ECO:0007669"/>
    <property type="project" value="TreeGrafter"/>
</dbReference>
<dbReference type="GO" id="GO:0016887">
    <property type="term" value="F:ATP hydrolysis activity"/>
    <property type="evidence" value="ECO:0007669"/>
    <property type="project" value="InterPro"/>
</dbReference>
<feature type="transmembrane region" description="Helical" evidence="9">
    <location>
        <begin position="161"/>
        <end position="187"/>
    </location>
</feature>
<gene>
    <name evidence="12" type="ORF">CYL18_07385</name>
</gene>
<dbReference type="GO" id="GO:0005524">
    <property type="term" value="F:ATP binding"/>
    <property type="evidence" value="ECO:0007669"/>
    <property type="project" value="UniProtKB-KW"/>
</dbReference>
<evidence type="ECO:0000256" key="8">
    <source>
        <dbReference type="ARBA" id="ARBA00023136"/>
    </source>
</evidence>
<dbReference type="InterPro" id="IPR003593">
    <property type="entry name" value="AAA+_ATPase"/>
</dbReference>
<reference evidence="12 13" key="1">
    <citation type="submission" date="2017-12" db="EMBL/GenBank/DDBJ databases">
        <title>Taxonomic description and draft genome of Pradoshia cofamensis Gen. nov., sp. nov., a thermotolerant bacillale isolated from anterior gut of earthworm Eisenia fetida.</title>
        <authorList>
            <person name="Saha T."/>
            <person name="Chakraborty R."/>
        </authorList>
    </citation>
    <scope>NUCLEOTIDE SEQUENCE [LARGE SCALE GENOMIC DNA]</scope>
    <source>
        <strain evidence="12 13">EAG3</strain>
    </source>
</reference>
<feature type="transmembrane region" description="Helical" evidence="9">
    <location>
        <begin position="136"/>
        <end position="155"/>
    </location>
</feature>
<dbReference type="Gene3D" id="1.20.1560.10">
    <property type="entry name" value="ABC transporter type 1, transmembrane domain"/>
    <property type="match status" value="1"/>
</dbReference>
<dbReference type="SUPFAM" id="SSF52540">
    <property type="entry name" value="P-loop containing nucleoside triphosphate hydrolases"/>
    <property type="match status" value="1"/>
</dbReference>
<dbReference type="SUPFAM" id="SSF90123">
    <property type="entry name" value="ABC transporter transmembrane region"/>
    <property type="match status" value="1"/>
</dbReference>
<evidence type="ECO:0000256" key="3">
    <source>
        <dbReference type="ARBA" id="ARBA00022475"/>
    </source>
</evidence>
<dbReference type="InterPro" id="IPR017871">
    <property type="entry name" value="ABC_transporter-like_CS"/>
</dbReference>
<keyword evidence="7 9" id="KW-1133">Transmembrane helix</keyword>
<evidence type="ECO:0000256" key="5">
    <source>
        <dbReference type="ARBA" id="ARBA00022741"/>
    </source>
</evidence>
<dbReference type="InterPro" id="IPR039421">
    <property type="entry name" value="Type_1_exporter"/>
</dbReference>
<evidence type="ECO:0000256" key="1">
    <source>
        <dbReference type="ARBA" id="ARBA00004651"/>
    </source>
</evidence>
<keyword evidence="13" id="KW-1185">Reference proteome</keyword>
<dbReference type="Proteomes" id="UP000239663">
    <property type="component" value="Unassembled WGS sequence"/>
</dbReference>
<dbReference type="PANTHER" id="PTHR43394">
    <property type="entry name" value="ATP-DEPENDENT PERMEASE MDL1, MITOCHONDRIAL"/>
    <property type="match status" value="1"/>
</dbReference>
<evidence type="ECO:0000256" key="6">
    <source>
        <dbReference type="ARBA" id="ARBA00022840"/>
    </source>
</evidence>
<dbReference type="PROSITE" id="PS00211">
    <property type="entry name" value="ABC_TRANSPORTER_1"/>
    <property type="match status" value="1"/>
</dbReference>
<evidence type="ECO:0000256" key="9">
    <source>
        <dbReference type="SAM" id="Phobius"/>
    </source>
</evidence>
<comment type="subcellular location">
    <subcellularLocation>
        <location evidence="1">Cell membrane</location>
        <topology evidence="1">Multi-pass membrane protein</topology>
    </subcellularLocation>
</comment>
<keyword evidence="6 12" id="KW-0067">ATP-binding</keyword>
<dbReference type="Pfam" id="PF00005">
    <property type="entry name" value="ABC_tran"/>
    <property type="match status" value="1"/>
</dbReference>
<dbReference type="OrthoDB" id="9770415at2"/>
<evidence type="ECO:0000313" key="12">
    <source>
        <dbReference type="EMBL" id="PQD95707.1"/>
    </source>
</evidence>
<dbReference type="AlphaFoldDB" id="A0A2S7N129"/>
<protein>
    <submittedName>
        <fullName evidence="12">Multidrug ABC transporter ATP-binding protein</fullName>
    </submittedName>
</protein>
<dbReference type="InterPro" id="IPR003439">
    <property type="entry name" value="ABC_transporter-like_ATP-bd"/>
</dbReference>
<organism evidence="12 13">
    <name type="scientific">Pradoshia eiseniae</name>
    <dbReference type="NCBI Taxonomy" id="2064768"/>
    <lineage>
        <taxon>Bacteria</taxon>
        <taxon>Bacillati</taxon>
        <taxon>Bacillota</taxon>
        <taxon>Bacilli</taxon>
        <taxon>Bacillales</taxon>
        <taxon>Bacillaceae</taxon>
        <taxon>Pradoshia</taxon>
    </lineage>
</organism>
<keyword evidence="2" id="KW-0813">Transport</keyword>
<dbReference type="CDD" id="cd18548">
    <property type="entry name" value="ABC_6TM_Tm287_like"/>
    <property type="match status" value="1"/>
</dbReference>
<feature type="domain" description="ABC transporter" evidence="10">
    <location>
        <begin position="335"/>
        <end position="570"/>
    </location>
</feature>
<evidence type="ECO:0000256" key="7">
    <source>
        <dbReference type="ARBA" id="ARBA00022989"/>
    </source>
</evidence>
<dbReference type="PROSITE" id="PS50893">
    <property type="entry name" value="ABC_TRANSPORTER_2"/>
    <property type="match status" value="1"/>
</dbReference>
<dbReference type="SMART" id="SM00382">
    <property type="entry name" value="AAA"/>
    <property type="match status" value="1"/>
</dbReference>
<evidence type="ECO:0000259" key="10">
    <source>
        <dbReference type="PROSITE" id="PS50893"/>
    </source>
</evidence>
<keyword evidence="3" id="KW-1003">Cell membrane</keyword>
<keyword evidence="4 9" id="KW-0812">Transmembrane</keyword>
<feature type="transmembrane region" description="Helical" evidence="9">
    <location>
        <begin position="237"/>
        <end position="260"/>
    </location>
</feature>
<dbReference type="EMBL" id="PKOZ01000003">
    <property type="protein sequence ID" value="PQD95707.1"/>
    <property type="molecule type" value="Genomic_DNA"/>
</dbReference>
<dbReference type="PROSITE" id="PS50929">
    <property type="entry name" value="ABC_TM1F"/>
    <property type="match status" value="1"/>
</dbReference>
<feature type="transmembrane region" description="Helical" evidence="9">
    <location>
        <begin position="272"/>
        <end position="291"/>
    </location>
</feature>
<dbReference type="Gene3D" id="3.40.50.300">
    <property type="entry name" value="P-loop containing nucleotide triphosphate hydrolases"/>
    <property type="match status" value="1"/>
</dbReference>
<proteinExistence type="predicted"/>
<evidence type="ECO:0000256" key="4">
    <source>
        <dbReference type="ARBA" id="ARBA00022692"/>
    </source>
</evidence>
<dbReference type="InterPro" id="IPR011527">
    <property type="entry name" value="ABC1_TM_dom"/>
</dbReference>
<dbReference type="Pfam" id="PF00664">
    <property type="entry name" value="ABC_membrane"/>
    <property type="match status" value="1"/>
</dbReference>